<name>A0AAN6SWW2_9PEZI</name>
<dbReference type="GO" id="GO:0051118">
    <property type="term" value="F:glucan endo-1,3-alpha-glucosidase activity"/>
    <property type="evidence" value="ECO:0007669"/>
    <property type="project" value="InterPro"/>
</dbReference>
<feature type="region of interest" description="Disordered" evidence="1">
    <location>
        <begin position="1595"/>
        <end position="1654"/>
    </location>
</feature>
<dbReference type="Proteomes" id="UP001305647">
    <property type="component" value="Unassembled WGS sequence"/>
</dbReference>
<dbReference type="Gene3D" id="3.40.50.300">
    <property type="entry name" value="P-loop containing nucleotide triphosphate hydrolases"/>
    <property type="match status" value="1"/>
</dbReference>
<reference evidence="2" key="1">
    <citation type="journal article" date="2023" name="Mol. Phylogenet. Evol.">
        <title>Genome-scale phylogeny and comparative genomics of the fungal order Sordariales.</title>
        <authorList>
            <person name="Hensen N."/>
            <person name="Bonometti L."/>
            <person name="Westerberg I."/>
            <person name="Brannstrom I.O."/>
            <person name="Guillou S."/>
            <person name="Cros-Aarteil S."/>
            <person name="Calhoun S."/>
            <person name="Haridas S."/>
            <person name="Kuo A."/>
            <person name="Mondo S."/>
            <person name="Pangilinan J."/>
            <person name="Riley R."/>
            <person name="LaButti K."/>
            <person name="Andreopoulos B."/>
            <person name="Lipzen A."/>
            <person name="Chen C."/>
            <person name="Yan M."/>
            <person name="Daum C."/>
            <person name="Ng V."/>
            <person name="Clum A."/>
            <person name="Steindorff A."/>
            <person name="Ohm R.A."/>
            <person name="Martin F."/>
            <person name="Silar P."/>
            <person name="Natvig D.O."/>
            <person name="Lalanne C."/>
            <person name="Gautier V."/>
            <person name="Ament-Velasquez S.L."/>
            <person name="Kruys A."/>
            <person name="Hutchinson M.I."/>
            <person name="Powell A.J."/>
            <person name="Barry K."/>
            <person name="Miller A.N."/>
            <person name="Grigoriev I.V."/>
            <person name="Debuchy R."/>
            <person name="Gladieux P."/>
            <person name="Hiltunen Thoren M."/>
            <person name="Johannesson H."/>
        </authorList>
    </citation>
    <scope>NUCLEOTIDE SEQUENCE</scope>
    <source>
        <strain evidence="2">CBS 757.83</strain>
    </source>
</reference>
<evidence type="ECO:0000313" key="3">
    <source>
        <dbReference type="Proteomes" id="UP001305647"/>
    </source>
</evidence>
<dbReference type="SUPFAM" id="SSF52743">
    <property type="entry name" value="Subtilisin-like"/>
    <property type="match status" value="1"/>
</dbReference>
<dbReference type="GO" id="GO:0005525">
    <property type="term" value="F:GTP binding"/>
    <property type="evidence" value="ECO:0007669"/>
    <property type="project" value="InterPro"/>
</dbReference>
<dbReference type="SUPFAM" id="SSF52540">
    <property type="entry name" value="P-loop containing nucleoside triphosphate hydrolases"/>
    <property type="match status" value="1"/>
</dbReference>
<dbReference type="Pfam" id="PF00071">
    <property type="entry name" value="Ras"/>
    <property type="match status" value="1"/>
</dbReference>
<dbReference type="PRINTS" id="PR00723">
    <property type="entry name" value="SUBTILISIN"/>
</dbReference>
<feature type="region of interest" description="Disordered" evidence="1">
    <location>
        <begin position="920"/>
        <end position="942"/>
    </location>
</feature>
<evidence type="ECO:0000313" key="2">
    <source>
        <dbReference type="EMBL" id="KAK4096835.1"/>
    </source>
</evidence>
<dbReference type="GO" id="GO:0006508">
    <property type="term" value="P:proteolysis"/>
    <property type="evidence" value="ECO:0007669"/>
    <property type="project" value="InterPro"/>
</dbReference>
<sequence>MPSSLKKPCPVKRVLVIVTNARGSMEATHLVREEVARFICDGYLYEVEFVEAEHFTTYSARWTSGGHQSVTLIFTYDASSRQSWDEVAARYTEIRWRCENMGVRFPTMILAMDDGFQEPIFREDAKAFASRWACLFTEYSPTTGRGLCDAFTSLVEQMHNARDSKQPPVDGSEPAKVAHAVFSSRNLCKSGCQDALNRYQYRFSSRRSMPCLAVDCMYEACFCSIDSSTVLARSTITIMRFLAALTSVLAYFTCLAKAQAVFAHFMVGNTKAFGLDDWKREIRLAQQAGIDAFALNMANNDATNNIALPLAFDAAASRGFKLFFSFDHAGNGAWAKTVVRSMIDEYGVKPAHFKRGSQPFVSTFEGPENAADWTWIKAQTKCFFIPDWSSIGAQPAVRLADGVADGLFSWDAWPKGPANMTTYPDASYYDFLGSKPYMMLISPWFYTNLPGYGKNWLWRGDDMWFQRWQQAITIDRRPDYIQIISWNDFGESHYIGPLDERQYDAILTSRDAQVQVSIGGVVQQGGWDQEPHGGVGVYHGSVPMGSATGPVVVTLKRGGTAIATVNGASITNSCTNGLNNYNAWVGSGSGPVTGTVAFTGDTAELKCVKGFGVYEFTGVCDFACANGYCPSAACTFLRKGLANPPNETGVAGYPLPGKSGSFKGLCSFDCNHGYCPDTVCGRTPNDGVVLNYSPFLPPACTGGTGAGAFAGLCDFGCRLGFCPIHVCTCTATGVLVQTPHKTNVTGYYLDSSVDDHGLCKFAVEHGYQPDVCGKRPIGDNVDPGKYLTVTLDPRVWSAPTIQCPPPCVFVFPPTVLPSPTTISFNLWPTSLEYGWTTTESVGGRVTTRYVATTITTVLTIPPLTTNRISYSDALIKTTVDGGLPLVVVPTPSVNPPPFVITPHNLLSGITASPVPRTIHPPPWPWTGHASPQPTGSSSSSSPLGGIVIIPTGPFPTAVFPTETISWVTNWVSEPTTTEVNGAPVPVIPCWVWFIWVCPPGFGGVVLWGFRLPGIYPIGGPPRIGPGPLPPGVTLKLPWPQITIGLDLKPTYSRTPNPDETYCESATAEICTTTLSYGVVAKRNVAAATQAPRVPFEEFAAFKFAKRAITTTTSTISFCTRVQGCGATDITETTSVAATAVSTPRVVIPRDPMNVAGIRDAIQQQPAGTNSFFESRTDQLGTNFFFLHASTDAQTDAIRGNSLVREVYIPKGIATAQDLSISKTGGGRLDNGEQFYSNHTTKQERAVLSKRAEKVDPGVPDVMALLSWPPNTGVIPYSGGDCRYDDSAGSGTYVYSCDYGVTPTHPEFSDIASFTPLFPGPFRVADFKENDRKWHGTLCLSKAVGKTVGIARKARVVATVSDFNTAIYEHYLDGLALIHEDIYIKGRGTKTDRMGRPYGYPALFGDPSNRNYIPNLIVVGSVLGEGIVGGQHSDAPWVTCYAPGYSVRVATSDPKYELGGLYRSTGGTSLASATVAGLAAYFRGLDPTLTTAVLVKERILALAYARQRRPGRSDTEYAPDTVIWNGQQNGGSIVRACSGGNTKRQSGGSCPVQHPPNAPTFTFRTGSAEPTCVSGAACGSSCKGFFCQGNPLPQNPDFLDPRNPGSVQNPTGPYYGDWDGTINRPSSTRTPTSTTSTARPKPTGPTPAPGHGDSTPTWSLIYYELRDSRGQSQDFYGYDDSANTNCQPEPATWKNSCRFSSSDMMLRCDKWAPATCVDRRSGPNYGGGGTCKVDYAAGIYQYWQAILLCEW</sequence>
<dbReference type="InterPro" id="IPR015500">
    <property type="entry name" value="Peptidase_S8_subtilisin-rel"/>
</dbReference>
<protein>
    <submittedName>
        <fullName evidence="2">Carbohydrate-binding module family 24 protein</fullName>
    </submittedName>
</protein>
<keyword evidence="3" id="KW-1185">Reference proteome</keyword>
<feature type="compositionally biased region" description="Low complexity" evidence="1">
    <location>
        <begin position="1623"/>
        <end position="1640"/>
    </location>
</feature>
<dbReference type="EMBL" id="MU863694">
    <property type="protein sequence ID" value="KAK4096835.1"/>
    <property type="molecule type" value="Genomic_DNA"/>
</dbReference>
<dbReference type="Gene3D" id="3.20.20.80">
    <property type="entry name" value="Glycosidases"/>
    <property type="match status" value="1"/>
</dbReference>
<organism evidence="2 3">
    <name type="scientific">Parathielavia hyrcaniae</name>
    <dbReference type="NCBI Taxonomy" id="113614"/>
    <lineage>
        <taxon>Eukaryota</taxon>
        <taxon>Fungi</taxon>
        <taxon>Dikarya</taxon>
        <taxon>Ascomycota</taxon>
        <taxon>Pezizomycotina</taxon>
        <taxon>Sordariomycetes</taxon>
        <taxon>Sordariomycetidae</taxon>
        <taxon>Sordariales</taxon>
        <taxon>Chaetomiaceae</taxon>
        <taxon>Parathielavia</taxon>
    </lineage>
</organism>
<dbReference type="InterPro" id="IPR027417">
    <property type="entry name" value="P-loop_NTPase"/>
</dbReference>
<dbReference type="GO" id="GO:0004252">
    <property type="term" value="F:serine-type endopeptidase activity"/>
    <property type="evidence" value="ECO:0007669"/>
    <property type="project" value="InterPro"/>
</dbReference>
<gene>
    <name evidence="2" type="ORF">N658DRAFT_489668</name>
</gene>
<dbReference type="InterPro" id="IPR005197">
    <property type="entry name" value="Glyco_hydro_71"/>
</dbReference>
<dbReference type="Gene3D" id="3.40.50.200">
    <property type="entry name" value="Peptidase S8/S53 domain"/>
    <property type="match status" value="2"/>
</dbReference>
<proteinExistence type="predicted"/>
<dbReference type="Pfam" id="PF03659">
    <property type="entry name" value="Glyco_hydro_71"/>
    <property type="match status" value="1"/>
</dbReference>
<reference evidence="2" key="2">
    <citation type="submission" date="2023-05" db="EMBL/GenBank/DDBJ databases">
        <authorList>
            <consortium name="Lawrence Berkeley National Laboratory"/>
            <person name="Steindorff A."/>
            <person name="Hensen N."/>
            <person name="Bonometti L."/>
            <person name="Westerberg I."/>
            <person name="Brannstrom I.O."/>
            <person name="Guillou S."/>
            <person name="Cros-Aarteil S."/>
            <person name="Calhoun S."/>
            <person name="Haridas S."/>
            <person name="Kuo A."/>
            <person name="Mondo S."/>
            <person name="Pangilinan J."/>
            <person name="Riley R."/>
            <person name="Labutti K."/>
            <person name="Andreopoulos B."/>
            <person name="Lipzen A."/>
            <person name="Chen C."/>
            <person name="Yanf M."/>
            <person name="Daum C."/>
            <person name="Ng V."/>
            <person name="Clum A."/>
            <person name="Ohm R."/>
            <person name="Martin F."/>
            <person name="Silar P."/>
            <person name="Natvig D."/>
            <person name="Lalanne C."/>
            <person name="Gautier V."/>
            <person name="Ament-Velasquez S.L."/>
            <person name="Kruys A."/>
            <person name="Hutchinson M.I."/>
            <person name="Powell A.J."/>
            <person name="Barry K."/>
            <person name="Miller A.N."/>
            <person name="Grigoriev I.V."/>
            <person name="Debuchy R."/>
            <person name="Gladieux P."/>
            <person name="Thoren M.H."/>
            <person name="Johannesson H."/>
        </authorList>
    </citation>
    <scope>NUCLEOTIDE SEQUENCE</scope>
    <source>
        <strain evidence="2">CBS 757.83</strain>
    </source>
</reference>
<dbReference type="InterPro" id="IPR036852">
    <property type="entry name" value="Peptidase_S8/S53_dom_sf"/>
</dbReference>
<dbReference type="CDD" id="cd11577">
    <property type="entry name" value="GH71"/>
    <property type="match status" value="1"/>
</dbReference>
<dbReference type="GO" id="GO:0003924">
    <property type="term" value="F:GTPase activity"/>
    <property type="evidence" value="ECO:0007669"/>
    <property type="project" value="InterPro"/>
</dbReference>
<accession>A0AAN6SWW2</accession>
<comment type="caution">
    <text evidence="2">The sequence shown here is derived from an EMBL/GenBank/DDBJ whole genome shotgun (WGS) entry which is preliminary data.</text>
</comment>
<evidence type="ECO:0000256" key="1">
    <source>
        <dbReference type="SAM" id="MobiDB-lite"/>
    </source>
</evidence>
<dbReference type="InterPro" id="IPR001806">
    <property type="entry name" value="Small_GTPase"/>
</dbReference>